<dbReference type="AlphaFoldDB" id="A0A9J6RHN3"/>
<protein>
    <submittedName>
        <fullName evidence="1">Uncharacterized protein</fullName>
    </submittedName>
</protein>
<dbReference type="RefSeq" id="WP_258330022.1">
    <property type="nucleotide sequence ID" value="NZ_JAPTGG010000001.1"/>
</dbReference>
<accession>A0A9J6RHN3</accession>
<sequence length="65" mass="7708">MRAIDKNKDDILDVNNLSSRKLWELLNNEPQLSPKDKRQLKVTLRLRRHYEQELDQLQQGAGSLH</sequence>
<dbReference type="Proteomes" id="UP001069090">
    <property type="component" value="Unassembled WGS sequence"/>
</dbReference>
<organism evidence="1 2">
    <name type="scientific">Dasania phycosphaerae</name>
    <dbReference type="NCBI Taxonomy" id="2950436"/>
    <lineage>
        <taxon>Bacteria</taxon>
        <taxon>Pseudomonadati</taxon>
        <taxon>Pseudomonadota</taxon>
        <taxon>Gammaproteobacteria</taxon>
        <taxon>Cellvibrionales</taxon>
        <taxon>Spongiibacteraceae</taxon>
        <taxon>Dasania</taxon>
    </lineage>
</organism>
<gene>
    <name evidence="1" type="ORF">O0V09_01600</name>
</gene>
<comment type="caution">
    <text evidence="1">The sequence shown here is derived from an EMBL/GenBank/DDBJ whole genome shotgun (WGS) entry which is preliminary data.</text>
</comment>
<evidence type="ECO:0000313" key="2">
    <source>
        <dbReference type="Proteomes" id="UP001069090"/>
    </source>
</evidence>
<reference evidence="1 2" key="1">
    <citation type="submission" date="2022-12" db="EMBL/GenBank/DDBJ databases">
        <title>Dasania phycosphaerae sp. nov., isolated from particulate material of the south coast of Korea.</title>
        <authorList>
            <person name="Jiang Y."/>
        </authorList>
    </citation>
    <scope>NUCLEOTIDE SEQUENCE [LARGE SCALE GENOMIC DNA]</scope>
    <source>
        <strain evidence="1 2">GY-19</strain>
    </source>
</reference>
<name>A0A9J6RHN3_9GAMM</name>
<keyword evidence="2" id="KW-1185">Reference proteome</keyword>
<evidence type="ECO:0000313" key="1">
    <source>
        <dbReference type="EMBL" id="MCZ0863874.1"/>
    </source>
</evidence>
<proteinExistence type="predicted"/>
<dbReference type="EMBL" id="JAPTGG010000001">
    <property type="protein sequence ID" value="MCZ0863874.1"/>
    <property type="molecule type" value="Genomic_DNA"/>
</dbReference>